<dbReference type="SUPFAM" id="SSF88946">
    <property type="entry name" value="Sigma2 domain of RNA polymerase sigma factors"/>
    <property type="match status" value="1"/>
</dbReference>
<evidence type="ECO:0000259" key="6">
    <source>
        <dbReference type="Pfam" id="PF08281"/>
    </source>
</evidence>
<dbReference type="PANTHER" id="PTHR43133:SF46">
    <property type="entry name" value="RNA POLYMERASE SIGMA-70 FACTOR ECF SUBFAMILY"/>
    <property type="match status" value="1"/>
</dbReference>
<dbReference type="InterPro" id="IPR007627">
    <property type="entry name" value="RNA_pol_sigma70_r2"/>
</dbReference>
<dbReference type="GO" id="GO:0003677">
    <property type="term" value="F:DNA binding"/>
    <property type="evidence" value="ECO:0007669"/>
    <property type="project" value="InterPro"/>
</dbReference>
<reference evidence="7 8" key="1">
    <citation type="submission" date="2017-05" db="EMBL/GenBank/DDBJ databases">
        <authorList>
            <person name="Varghese N."/>
            <person name="Submissions S."/>
        </authorList>
    </citation>
    <scope>NUCLEOTIDE SEQUENCE [LARGE SCALE GENOMIC DNA]</scope>
    <source>
        <strain evidence="7 8">DSM 21342</strain>
    </source>
</reference>
<evidence type="ECO:0000256" key="1">
    <source>
        <dbReference type="ARBA" id="ARBA00010641"/>
    </source>
</evidence>
<dbReference type="Pfam" id="PF08281">
    <property type="entry name" value="Sigma70_r4_2"/>
    <property type="match status" value="1"/>
</dbReference>
<dbReference type="Proteomes" id="UP000315971">
    <property type="component" value="Unassembled WGS sequence"/>
</dbReference>
<dbReference type="EMBL" id="FXSZ01000001">
    <property type="protein sequence ID" value="SMO32115.1"/>
    <property type="molecule type" value="Genomic_DNA"/>
</dbReference>
<evidence type="ECO:0000256" key="3">
    <source>
        <dbReference type="ARBA" id="ARBA00023082"/>
    </source>
</evidence>
<evidence type="ECO:0000256" key="4">
    <source>
        <dbReference type="ARBA" id="ARBA00023163"/>
    </source>
</evidence>
<feature type="domain" description="RNA polymerase sigma factor 70 region 4 type 2" evidence="6">
    <location>
        <begin position="117"/>
        <end position="166"/>
    </location>
</feature>
<dbReference type="SUPFAM" id="SSF88659">
    <property type="entry name" value="Sigma3 and sigma4 domains of RNA polymerase sigma factors"/>
    <property type="match status" value="1"/>
</dbReference>
<comment type="similarity">
    <text evidence="1">Belongs to the sigma-70 factor family. ECF subfamily.</text>
</comment>
<organism evidence="7 8">
    <name type="scientific">Solitalea koreensis</name>
    <dbReference type="NCBI Taxonomy" id="543615"/>
    <lineage>
        <taxon>Bacteria</taxon>
        <taxon>Pseudomonadati</taxon>
        <taxon>Bacteroidota</taxon>
        <taxon>Sphingobacteriia</taxon>
        <taxon>Sphingobacteriales</taxon>
        <taxon>Sphingobacteriaceae</taxon>
        <taxon>Solitalea</taxon>
    </lineage>
</organism>
<evidence type="ECO:0000256" key="2">
    <source>
        <dbReference type="ARBA" id="ARBA00023015"/>
    </source>
</evidence>
<name>A0A521ABD9_9SPHI</name>
<evidence type="ECO:0000313" key="7">
    <source>
        <dbReference type="EMBL" id="SMO32115.1"/>
    </source>
</evidence>
<dbReference type="Gene3D" id="1.10.10.10">
    <property type="entry name" value="Winged helix-like DNA-binding domain superfamily/Winged helix DNA-binding domain"/>
    <property type="match status" value="1"/>
</dbReference>
<proteinExistence type="inferred from homology"/>
<dbReference type="NCBIfam" id="TIGR02937">
    <property type="entry name" value="sigma70-ECF"/>
    <property type="match status" value="1"/>
</dbReference>
<sequence length="184" mass="21287">MRTTSLEELIAGCRSGNRKAQEAIYRLYASKMLGVCSRYAKDHQEAEDMLQVGFVRMFDKMHSFKNEGSFEGWLRRIMVNTAIEFYRRSSKMYIVDVEEAYQQHSDEFPMHAINVNDLMRIIQALPPGYRMVFNMYAIEGYSHREIAEILSISEGTSKSQLARARNILKNSIKMEGNQHGTTAR</sequence>
<dbReference type="InterPro" id="IPR039425">
    <property type="entry name" value="RNA_pol_sigma-70-like"/>
</dbReference>
<keyword evidence="4" id="KW-0804">Transcription</keyword>
<feature type="domain" description="RNA polymerase sigma-70 region 2" evidence="5">
    <location>
        <begin position="24"/>
        <end position="90"/>
    </location>
</feature>
<dbReference type="PANTHER" id="PTHR43133">
    <property type="entry name" value="RNA POLYMERASE ECF-TYPE SIGMA FACTO"/>
    <property type="match status" value="1"/>
</dbReference>
<keyword evidence="8" id="KW-1185">Reference proteome</keyword>
<keyword evidence="2" id="KW-0805">Transcription regulation</keyword>
<dbReference type="Gene3D" id="1.10.1740.10">
    <property type="match status" value="1"/>
</dbReference>
<dbReference type="GO" id="GO:0016987">
    <property type="term" value="F:sigma factor activity"/>
    <property type="evidence" value="ECO:0007669"/>
    <property type="project" value="UniProtKB-KW"/>
</dbReference>
<dbReference type="InterPro" id="IPR013249">
    <property type="entry name" value="RNA_pol_sigma70_r4_t2"/>
</dbReference>
<protein>
    <submittedName>
        <fullName evidence="7">RNA polymerase sigma-70 factor, ECF subfamily</fullName>
    </submittedName>
</protein>
<accession>A0A521ABD9</accession>
<dbReference type="CDD" id="cd06171">
    <property type="entry name" value="Sigma70_r4"/>
    <property type="match status" value="1"/>
</dbReference>
<dbReference type="Pfam" id="PF04542">
    <property type="entry name" value="Sigma70_r2"/>
    <property type="match status" value="1"/>
</dbReference>
<dbReference type="InterPro" id="IPR014284">
    <property type="entry name" value="RNA_pol_sigma-70_dom"/>
</dbReference>
<gene>
    <name evidence="7" type="ORF">SAMN06265350_10134</name>
</gene>
<evidence type="ECO:0000259" key="5">
    <source>
        <dbReference type="Pfam" id="PF04542"/>
    </source>
</evidence>
<dbReference type="GO" id="GO:0006352">
    <property type="term" value="P:DNA-templated transcription initiation"/>
    <property type="evidence" value="ECO:0007669"/>
    <property type="project" value="InterPro"/>
</dbReference>
<dbReference type="AlphaFoldDB" id="A0A521ABD9"/>
<evidence type="ECO:0000313" key="8">
    <source>
        <dbReference type="Proteomes" id="UP000315971"/>
    </source>
</evidence>
<dbReference type="InterPro" id="IPR036388">
    <property type="entry name" value="WH-like_DNA-bd_sf"/>
</dbReference>
<keyword evidence="3" id="KW-0731">Sigma factor</keyword>
<dbReference type="InterPro" id="IPR013324">
    <property type="entry name" value="RNA_pol_sigma_r3/r4-like"/>
</dbReference>
<dbReference type="InterPro" id="IPR013325">
    <property type="entry name" value="RNA_pol_sigma_r2"/>
</dbReference>